<organism evidence="3 4">
    <name type="scientific">Tanacetum coccineum</name>
    <dbReference type="NCBI Taxonomy" id="301880"/>
    <lineage>
        <taxon>Eukaryota</taxon>
        <taxon>Viridiplantae</taxon>
        <taxon>Streptophyta</taxon>
        <taxon>Embryophyta</taxon>
        <taxon>Tracheophyta</taxon>
        <taxon>Spermatophyta</taxon>
        <taxon>Magnoliopsida</taxon>
        <taxon>eudicotyledons</taxon>
        <taxon>Gunneridae</taxon>
        <taxon>Pentapetalae</taxon>
        <taxon>asterids</taxon>
        <taxon>campanulids</taxon>
        <taxon>Asterales</taxon>
        <taxon>Asteraceae</taxon>
        <taxon>Asteroideae</taxon>
        <taxon>Anthemideae</taxon>
        <taxon>Anthemidinae</taxon>
        <taxon>Tanacetum</taxon>
    </lineage>
</organism>
<sequence>MEAGTTTTTLTARLPILNPGDYDLWLMRKEQYFLMTDYSLWEVIKNGNKVLKKSVGNVEQVYEPTFVEEKLDRKNKMKARGTLLMALLNKDQLKFHSYQDAKLLMEAIEKRYGGNKESKKLEIQREVIEQEDMNLKLLRSLPSEWKTHALIWRNTVEIETISLDDLYNNLKIYELELTGTTSTSQNPQNVAFVSSNNNNSTNNTSSTNKVNNTAYGVKTVNTKVNTVSSTSVDNLSDDVICTFLASQPNSPQLAQEDLEQIHPDDLEEIDLQWEMAMLTIRARRFIKITGRNFNINGQRIGFNRKNDRRTITVESPTQNALISQDRIRGYDWSYQAEEEHPTNYALMAYTSSGSSSNSYFEVDSCSKTCVKAYATLKEQYDSLSSDYKKTQFNLVSYKAGLQSVEARLAHYKKNEVVLEESINVLNLEVKLRDNALVENKKKLEKAKKERDELKLTLEKFLNSSKSLNNLLESQVINKFKIGLGYNAISPAVESFVNSSERIEYQENDKSRSNKGYHVVPPPLTGTFMTPKPDIMFIDEQVKSESLDVVSNVTPSDVKTVESKHESVKKNSFRPLIIEDWNFDDESQGKAVNTVRPVNTADSKAVNTVRPVNIVVSKSTLNCPTLMSNTFKRGNSQVTRHFNKYSANNNSIFNKKVNTVRVNDTIAKERAVVSENKGIWANAIKASACWVWKAKHSSASNTFKKYSYIDARGRSKSIMAWIPKRA</sequence>
<evidence type="ECO:0000256" key="2">
    <source>
        <dbReference type="SAM" id="MobiDB-lite"/>
    </source>
</evidence>
<name>A0ABQ4Y2K6_9ASTR</name>
<keyword evidence="1" id="KW-0175">Coiled coil</keyword>
<evidence type="ECO:0000313" key="4">
    <source>
        <dbReference type="Proteomes" id="UP001151760"/>
    </source>
</evidence>
<dbReference type="EMBL" id="BQNB010010002">
    <property type="protein sequence ID" value="GJS71386.1"/>
    <property type="molecule type" value="Genomic_DNA"/>
</dbReference>
<proteinExistence type="predicted"/>
<evidence type="ECO:0000313" key="3">
    <source>
        <dbReference type="EMBL" id="GJS71386.1"/>
    </source>
</evidence>
<feature type="coiled-coil region" evidence="1">
    <location>
        <begin position="436"/>
        <end position="463"/>
    </location>
</feature>
<gene>
    <name evidence="3" type="ORF">Tco_0704227</name>
</gene>
<reference evidence="3" key="2">
    <citation type="submission" date="2022-01" db="EMBL/GenBank/DDBJ databases">
        <authorList>
            <person name="Yamashiro T."/>
            <person name="Shiraishi A."/>
            <person name="Satake H."/>
            <person name="Nakayama K."/>
        </authorList>
    </citation>
    <scope>NUCLEOTIDE SEQUENCE</scope>
</reference>
<accession>A0ABQ4Y2K6</accession>
<feature type="region of interest" description="Disordered" evidence="2">
    <location>
        <begin position="192"/>
        <end position="211"/>
    </location>
</feature>
<evidence type="ECO:0000256" key="1">
    <source>
        <dbReference type="SAM" id="Coils"/>
    </source>
</evidence>
<dbReference type="Proteomes" id="UP001151760">
    <property type="component" value="Unassembled WGS sequence"/>
</dbReference>
<comment type="caution">
    <text evidence="3">The sequence shown here is derived from an EMBL/GenBank/DDBJ whole genome shotgun (WGS) entry which is preliminary data.</text>
</comment>
<feature type="compositionally biased region" description="Low complexity" evidence="2">
    <location>
        <begin position="194"/>
        <end position="211"/>
    </location>
</feature>
<reference evidence="3" key="1">
    <citation type="journal article" date="2022" name="Int. J. Mol. Sci.">
        <title>Draft Genome of Tanacetum Coccineum: Genomic Comparison of Closely Related Tanacetum-Family Plants.</title>
        <authorList>
            <person name="Yamashiro T."/>
            <person name="Shiraishi A."/>
            <person name="Nakayama K."/>
            <person name="Satake H."/>
        </authorList>
    </citation>
    <scope>NUCLEOTIDE SEQUENCE</scope>
</reference>
<protein>
    <submittedName>
        <fullName evidence="3">Uncharacterized protein</fullName>
    </submittedName>
</protein>
<keyword evidence="4" id="KW-1185">Reference proteome</keyword>